<gene>
    <name evidence="1" type="ORF">GSONMT00035775001</name>
</gene>
<dbReference type="EMBL" id="FR972472">
    <property type="protein sequence ID" value="CDR14391.1"/>
    <property type="molecule type" value="Genomic_DNA"/>
</dbReference>
<dbReference type="AlphaFoldDB" id="A0A061A8X2"/>
<reference evidence="1" key="2">
    <citation type="submission" date="2014-03" db="EMBL/GenBank/DDBJ databases">
        <authorList>
            <person name="Genoscope - CEA"/>
        </authorList>
    </citation>
    <scope>NUCLEOTIDE SEQUENCE</scope>
</reference>
<dbReference type="Proteomes" id="UP000193380">
    <property type="component" value="Unassembled WGS sequence"/>
</dbReference>
<proteinExistence type="predicted"/>
<evidence type="ECO:0000313" key="1">
    <source>
        <dbReference type="EMBL" id="CDR14391.1"/>
    </source>
</evidence>
<sequence length="148" mass="16978">DDSDDDGLGEGPSLRPVNQHAALAIKEESCDLDEEGLVTEGTILNGTPSQEHKEDKASLYNFSKLKKSRKWLKSILLSDDTSESDTEDSDFSLSREELQDMLRLHQFTREHQNKFHNDREVRTHTHTHTHVETYTQAFMRVHNTTVIS</sequence>
<evidence type="ECO:0000313" key="2">
    <source>
        <dbReference type="Proteomes" id="UP000193380"/>
    </source>
</evidence>
<organism evidence="1 2">
    <name type="scientific">Oncorhynchus mykiss</name>
    <name type="common">Rainbow trout</name>
    <name type="synonym">Salmo gairdneri</name>
    <dbReference type="NCBI Taxonomy" id="8022"/>
    <lineage>
        <taxon>Eukaryota</taxon>
        <taxon>Metazoa</taxon>
        <taxon>Chordata</taxon>
        <taxon>Craniata</taxon>
        <taxon>Vertebrata</taxon>
        <taxon>Euteleostomi</taxon>
        <taxon>Actinopterygii</taxon>
        <taxon>Neopterygii</taxon>
        <taxon>Teleostei</taxon>
        <taxon>Protacanthopterygii</taxon>
        <taxon>Salmoniformes</taxon>
        <taxon>Salmonidae</taxon>
        <taxon>Salmoninae</taxon>
        <taxon>Oncorhynchus</taxon>
    </lineage>
</organism>
<name>A0A061A8X2_ONCMY</name>
<dbReference type="STRING" id="8022.A0A061A8X2"/>
<protein>
    <submittedName>
        <fullName evidence="1">Uncharacterized protein</fullName>
    </submittedName>
</protein>
<reference evidence="1" key="1">
    <citation type="journal article" date="2014" name="Nat. Commun.">
        <title>The rainbow trout genome provides novel insights into evolution after whole-genome duplication in vertebrates.</title>
        <authorList>
            <person name="Berthelot C."/>
            <person name="Brunet F."/>
            <person name="Chalopin D."/>
            <person name="Juanchich A."/>
            <person name="Bernard M."/>
            <person name="Noel B."/>
            <person name="Bento P."/>
            <person name="Da Silva C."/>
            <person name="Labadie K."/>
            <person name="Alberti A."/>
            <person name="Aury J.M."/>
            <person name="Louis A."/>
            <person name="Dehais P."/>
            <person name="Bardou P."/>
            <person name="Montfort J."/>
            <person name="Klopp C."/>
            <person name="Cabau C."/>
            <person name="Gaspin C."/>
            <person name="Thorgaard G.H."/>
            <person name="Boussaha M."/>
            <person name="Quillet E."/>
            <person name="Guyomard R."/>
            <person name="Galiana D."/>
            <person name="Bobe J."/>
            <person name="Volff J.N."/>
            <person name="Genet C."/>
            <person name="Wincker P."/>
            <person name="Jaillon O."/>
            <person name="Roest Crollius H."/>
            <person name="Guiguen Y."/>
        </authorList>
    </citation>
    <scope>NUCLEOTIDE SEQUENCE [LARGE SCALE GENOMIC DNA]</scope>
</reference>
<feature type="non-terminal residue" evidence="1">
    <location>
        <position position="1"/>
    </location>
</feature>
<dbReference type="PaxDb" id="8022-A0A061A8X2"/>
<accession>A0A061A8X2</accession>